<dbReference type="Pfam" id="PF00589">
    <property type="entry name" value="Phage_integrase"/>
    <property type="match status" value="1"/>
</dbReference>
<feature type="domain" description="Tyr recombinase" evidence="6">
    <location>
        <begin position="170"/>
        <end position="364"/>
    </location>
</feature>
<evidence type="ECO:0000259" key="7">
    <source>
        <dbReference type="PROSITE" id="PS51900"/>
    </source>
</evidence>
<gene>
    <name evidence="8" type="ORF">GB993_00610</name>
</gene>
<organism evidence="8 9">
    <name type="scientific">Furfurilactobacillus milii</name>
    <dbReference type="NCBI Taxonomy" id="2888272"/>
    <lineage>
        <taxon>Bacteria</taxon>
        <taxon>Bacillati</taxon>
        <taxon>Bacillota</taxon>
        <taxon>Bacilli</taxon>
        <taxon>Lactobacillales</taxon>
        <taxon>Lactobacillaceae</taxon>
        <taxon>Furfurilactobacillus</taxon>
    </lineage>
</organism>
<dbReference type="Proteomes" id="UP000449209">
    <property type="component" value="Unassembled WGS sequence"/>
</dbReference>
<sequence length="377" mass="43764">MSNMNAVIKKQENGTWAFRASLKFDPKTGKRIQRRRSGFRTKAEAKDAYYKLLATDFKTLRQKEEHLVNFEDFVENTFKPWYKTQVKIQTFDDRSRLMKRYFKEFWNMKITAFDSLTVQKWQNSLLEGHSALYARRIFMTLSMVLQRAVTLEVIPKNPARIVGNIKAYQPEIDFWTKEEFEKVIAAASVDSFPDHFTFVCVWISFMTGLRSGEAKALQWEDLDWDNHTITVNKTVIRKGIDKFFFSTPKTKSGYRTLSLDQQTMDILLAWYEDQRIMNKSSFILSMDGLPLAQSSLAKMVDSAAEKAHVHRITVHALRHSHASLLIHMGENPLRIKERLGHADVRTTLGIYGHLYPNSNVEIAERLGNLIMAPQNVK</sequence>
<keyword evidence="3 5" id="KW-0238">DNA-binding</keyword>
<dbReference type="AlphaFoldDB" id="A0A6N9HYU4"/>
<dbReference type="GO" id="GO:0015074">
    <property type="term" value="P:DNA integration"/>
    <property type="evidence" value="ECO:0007669"/>
    <property type="project" value="UniProtKB-KW"/>
</dbReference>
<dbReference type="Gene3D" id="1.10.443.10">
    <property type="entry name" value="Intergrase catalytic core"/>
    <property type="match status" value="1"/>
</dbReference>
<evidence type="ECO:0000256" key="2">
    <source>
        <dbReference type="ARBA" id="ARBA00022908"/>
    </source>
</evidence>
<dbReference type="GO" id="GO:0003677">
    <property type="term" value="F:DNA binding"/>
    <property type="evidence" value="ECO:0007669"/>
    <property type="project" value="UniProtKB-UniRule"/>
</dbReference>
<comment type="similarity">
    <text evidence="1">Belongs to the 'phage' integrase family.</text>
</comment>
<proteinExistence type="inferred from homology"/>
<dbReference type="PROSITE" id="PS51900">
    <property type="entry name" value="CB"/>
    <property type="match status" value="1"/>
</dbReference>
<dbReference type="EMBL" id="WEZQ01000001">
    <property type="protein sequence ID" value="MYV16032.1"/>
    <property type="molecule type" value="Genomic_DNA"/>
</dbReference>
<dbReference type="InterPro" id="IPR028259">
    <property type="entry name" value="AP2-like_int_N"/>
</dbReference>
<dbReference type="Pfam" id="PF14659">
    <property type="entry name" value="Phage_int_SAM_3"/>
    <property type="match status" value="1"/>
</dbReference>
<evidence type="ECO:0000313" key="9">
    <source>
        <dbReference type="Proteomes" id="UP000449209"/>
    </source>
</evidence>
<dbReference type="PROSITE" id="PS51898">
    <property type="entry name" value="TYR_RECOMBINASE"/>
    <property type="match status" value="1"/>
</dbReference>
<dbReference type="RefSeq" id="WP_161002648.1">
    <property type="nucleotide sequence ID" value="NZ_WEZQ01000001.1"/>
</dbReference>
<dbReference type="CDD" id="cd01189">
    <property type="entry name" value="INT_ICEBs1_C_like"/>
    <property type="match status" value="1"/>
</dbReference>
<reference evidence="8 9" key="1">
    <citation type="journal article" date="2019" name="Appl. Environ. Microbiol.">
        <title>Genetic determinants of hydroxycinnamic acid metabolism in heterofermentative lactobacilli.</title>
        <authorList>
            <person name="Gaur G."/>
            <person name="Oh J.H."/>
            <person name="Filannino P."/>
            <person name="Gobbetti M."/>
            <person name="van Pijkeren J.P."/>
            <person name="Ganzle M.G."/>
        </authorList>
    </citation>
    <scope>NUCLEOTIDE SEQUENCE [LARGE SCALE GENOMIC DNA]</scope>
    <source>
        <strain evidence="8 9">C5</strain>
    </source>
</reference>
<dbReference type="InterPro" id="IPR004107">
    <property type="entry name" value="Integrase_SAM-like_N"/>
</dbReference>
<keyword evidence="4" id="KW-0233">DNA recombination</keyword>
<dbReference type="InterPro" id="IPR050090">
    <property type="entry name" value="Tyrosine_recombinase_XerCD"/>
</dbReference>
<dbReference type="InterPro" id="IPR013762">
    <property type="entry name" value="Integrase-like_cat_sf"/>
</dbReference>
<dbReference type="GO" id="GO:0006310">
    <property type="term" value="P:DNA recombination"/>
    <property type="evidence" value="ECO:0007669"/>
    <property type="project" value="UniProtKB-KW"/>
</dbReference>
<name>A0A6N9HYU4_9LACO</name>
<evidence type="ECO:0000256" key="3">
    <source>
        <dbReference type="ARBA" id="ARBA00023125"/>
    </source>
</evidence>
<protein>
    <submittedName>
        <fullName evidence="8">Tyrosine-type recombinase/integrase</fullName>
    </submittedName>
</protein>
<dbReference type="SUPFAM" id="SSF56349">
    <property type="entry name" value="DNA breaking-rejoining enzymes"/>
    <property type="match status" value="1"/>
</dbReference>
<evidence type="ECO:0000313" key="8">
    <source>
        <dbReference type="EMBL" id="MYV16032.1"/>
    </source>
</evidence>
<accession>A0A6N9HYU4</accession>
<dbReference type="PANTHER" id="PTHR30349">
    <property type="entry name" value="PHAGE INTEGRASE-RELATED"/>
    <property type="match status" value="1"/>
</dbReference>
<evidence type="ECO:0000256" key="5">
    <source>
        <dbReference type="PROSITE-ProRule" id="PRU01248"/>
    </source>
</evidence>
<dbReference type="InterPro" id="IPR011010">
    <property type="entry name" value="DNA_brk_join_enz"/>
</dbReference>
<dbReference type="Pfam" id="PF14657">
    <property type="entry name" value="Arm-DNA-bind_4"/>
    <property type="match status" value="1"/>
</dbReference>
<evidence type="ECO:0000256" key="1">
    <source>
        <dbReference type="ARBA" id="ARBA00008857"/>
    </source>
</evidence>
<dbReference type="InterPro" id="IPR010998">
    <property type="entry name" value="Integrase_recombinase_N"/>
</dbReference>
<dbReference type="PANTHER" id="PTHR30349:SF64">
    <property type="entry name" value="PROPHAGE INTEGRASE INTD-RELATED"/>
    <property type="match status" value="1"/>
</dbReference>
<evidence type="ECO:0000256" key="4">
    <source>
        <dbReference type="ARBA" id="ARBA00023172"/>
    </source>
</evidence>
<comment type="caution">
    <text evidence="8">The sequence shown here is derived from an EMBL/GenBank/DDBJ whole genome shotgun (WGS) entry which is preliminary data.</text>
</comment>
<dbReference type="InterPro" id="IPR044068">
    <property type="entry name" value="CB"/>
</dbReference>
<feature type="domain" description="Core-binding (CB)" evidence="7">
    <location>
        <begin position="61"/>
        <end position="149"/>
    </location>
</feature>
<evidence type="ECO:0000259" key="6">
    <source>
        <dbReference type="PROSITE" id="PS51898"/>
    </source>
</evidence>
<keyword evidence="2" id="KW-0229">DNA integration</keyword>
<dbReference type="InterPro" id="IPR002104">
    <property type="entry name" value="Integrase_catalytic"/>
</dbReference>
<dbReference type="Gene3D" id="1.10.150.130">
    <property type="match status" value="1"/>
</dbReference>
<dbReference type="OrthoDB" id="9803188at2"/>